<feature type="region of interest" description="Disordered" evidence="1">
    <location>
        <begin position="187"/>
        <end position="227"/>
    </location>
</feature>
<dbReference type="EMBL" id="KL198050">
    <property type="protein sequence ID" value="KDQ12428.1"/>
    <property type="molecule type" value="Genomic_DNA"/>
</dbReference>
<reference evidence="4" key="1">
    <citation type="journal article" date="2014" name="Proc. Natl. Acad. Sci. U.S.A.">
        <title>Extensive sampling of basidiomycete genomes demonstrates inadequacy of the white-rot/brown-rot paradigm for wood decay fungi.</title>
        <authorList>
            <person name="Riley R."/>
            <person name="Salamov A.A."/>
            <person name="Brown D.W."/>
            <person name="Nagy L.G."/>
            <person name="Floudas D."/>
            <person name="Held B.W."/>
            <person name="Levasseur A."/>
            <person name="Lombard V."/>
            <person name="Morin E."/>
            <person name="Otillar R."/>
            <person name="Lindquist E.A."/>
            <person name="Sun H."/>
            <person name="LaButti K.M."/>
            <person name="Schmutz J."/>
            <person name="Jabbour D."/>
            <person name="Luo H."/>
            <person name="Baker S.E."/>
            <person name="Pisabarro A.G."/>
            <person name="Walton J.D."/>
            <person name="Blanchette R.A."/>
            <person name="Henrissat B."/>
            <person name="Martin F."/>
            <person name="Cullen D."/>
            <person name="Hibbett D.S."/>
            <person name="Grigoriev I.V."/>
        </authorList>
    </citation>
    <scope>NUCLEOTIDE SEQUENCE [LARGE SCALE GENOMIC DNA]</scope>
    <source>
        <strain evidence="4">FD-172 SS1</strain>
    </source>
</reference>
<keyword evidence="2" id="KW-0472">Membrane</keyword>
<accession>A0A067M9J0</accession>
<sequence>MFWFQIARYASMSLLVLFNGIICSVAAWNFELFSDRGLYIPVDVLLIFVGGLAVITILPVLAVDIMRTGATTSHVWFELVWVGVFWILELSGASALTAMTPTLLCNPTATATYLPSTCMSTRALLAFTWLSTILLSVHLAMLLISALAHNGTHPHVWYTGVSDFPWFAHTTSSSTAPQTWTGRQKLGSLEDMPSTTPAGAVAPPPAWTTWNSERPSQPQPARYEPPRPPPVAYVPHPYANTHAAVSSSDLHGGQGLRSAIERVGPRISPETAPTQRFSFSQRRLPPPDSYDDTQPFYPFPFAQSSSSLQHLPTRTEESMSTVENLGVVTAMGMMSGQAALTPAQRLVEETRQRDAGAPKTSKVVQPRSKRNPGRSLERDRRPPPLDLSLTARRQR</sequence>
<name>A0A067M9J0_BOTB1</name>
<keyword evidence="2" id="KW-0812">Transmembrane</keyword>
<dbReference type="Proteomes" id="UP000027195">
    <property type="component" value="Unassembled WGS sequence"/>
</dbReference>
<evidence type="ECO:0000256" key="1">
    <source>
        <dbReference type="SAM" id="MobiDB-lite"/>
    </source>
</evidence>
<organism evidence="3 4">
    <name type="scientific">Botryobasidium botryosum (strain FD-172 SS1)</name>
    <dbReference type="NCBI Taxonomy" id="930990"/>
    <lineage>
        <taxon>Eukaryota</taxon>
        <taxon>Fungi</taxon>
        <taxon>Dikarya</taxon>
        <taxon>Basidiomycota</taxon>
        <taxon>Agaricomycotina</taxon>
        <taxon>Agaricomycetes</taxon>
        <taxon>Cantharellales</taxon>
        <taxon>Botryobasidiaceae</taxon>
        <taxon>Botryobasidium</taxon>
    </lineage>
</organism>
<proteinExistence type="predicted"/>
<feature type="compositionally biased region" description="Polar residues" evidence="1">
    <location>
        <begin position="271"/>
        <end position="281"/>
    </location>
</feature>
<evidence type="ECO:0000313" key="4">
    <source>
        <dbReference type="Proteomes" id="UP000027195"/>
    </source>
</evidence>
<feature type="transmembrane region" description="Helical" evidence="2">
    <location>
        <begin position="124"/>
        <end position="148"/>
    </location>
</feature>
<feature type="transmembrane region" description="Helical" evidence="2">
    <location>
        <begin position="42"/>
        <end position="63"/>
    </location>
</feature>
<evidence type="ECO:0000313" key="3">
    <source>
        <dbReference type="EMBL" id="KDQ12428.1"/>
    </source>
</evidence>
<protein>
    <recommendedName>
        <fullName evidence="5">MARVEL domain-containing protein</fullName>
    </recommendedName>
</protein>
<feature type="region of interest" description="Disordered" evidence="1">
    <location>
        <begin position="341"/>
        <end position="395"/>
    </location>
</feature>
<dbReference type="HOGENOM" id="CLU_681845_0_0_1"/>
<feature type="compositionally biased region" description="Basic and acidic residues" evidence="1">
    <location>
        <begin position="346"/>
        <end position="356"/>
    </location>
</feature>
<dbReference type="AlphaFoldDB" id="A0A067M9J0"/>
<feature type="region of interest" description="Disordered" evidence="1">
    <location>
        <begin position="268"/>
        <end position="290"/>
    </location>
</feature>
<evidence type="ECO:0008006" key="5">
    <source>
        <dbReference type="Google" id="ProtNLM"/>
    </source>
</evidence>
<gene>
    <name evidence="3" type="ORF">BOTBODRAFT_56718</name>
</gene>
<dbReference type="STRING" id="930990.A0A067M9J0"/>
<keyword evidence="4" id="KW-1185">Reference proteome</keyword>
<feature type="transmembrane region" description="Helical" evidence="2">
    <location>
        <begin position="12"/>
        <end position="30"/>
    </location>
</feature>
<evidence type="ECO:0000256" key="2">
    <source>
        <dbReference type="SAM" id="Phobius"/>
    </source>
</evidence>
<dbReference type="OrthoDB" id="3269357at2759"/>
<keyword evidence="2" id="KW-1133">Transmembrane helix</keyword>
<feature type="transmembrane region" description="Helical" evidence="2">
    <location>
        <begin position="75"/>
        <end position="104"/>
    </location>
</feature>
<dbReference type="InParanoid" id="A0A067M9J0"/>